<dbReference type="AlphaFoldDB" id="A0A9D4Z6L8"/>
<dbReference type="PANTHER" id="PTHR47926">
    <property type="entry name" value="PENTATRICOPEPTIDE REPEAT-CONTAINING PROTEIN"/>
    <property type="match status" value="1"/>
</dbReference>
<protein>
    <recommendedName>
        <fullName evidence="5">Pentatricopeptide repeat-containing protein</fullName>
    </recommendedName>
</protein>
<evidence type="ECO:0000313" key="3">
    <source>
        <dbReference type="EMBL" id="KAI5061646.1"/>
    </source>
</evidence>
<evidence type="ECO:0000256" key="1">
    <source>
        <dbReference type="ARBA" id="ARBA00022737"/>
    </source>
</evidence>
<evidence type="ECO:0000313" key="4">
    <source>
        <dbReference type="Proteomes" id="UP000886520"/>
    </source>
</evidence>
<dbReference type="InterPro" id="IPR011990">
    <property type="entry name" value="TPR-like_helical_dom_sf"/>
</dbReference>
<dbReference type="EMBL" id="JABFUD020000023">
    <property type="protein sequence ID" value="KAI5061646.1"/>
    <property type="molecule type" value="Genomic_DNA"/>
</dbReference>
<proteinExistence type="predicted"/>
<accession>A0A9D4Z6L8</accession>
<name>A0A9D4Z6L8_ADICA</name>
<dbReference type="NCBIfam" id="TIGR00756">
    <property type="entry name" value="PPR"/>
    <property type="match status" value="1"/>
</dbReference>
<evidence type="ECO:0008006" key="5">
    <source>
        <dbReference type="Google" id="ProtNLM"/>
    </source>
</evidence>
<dbReference type="Proteomes" id="UP000886520">
    <property type="component" value="Chromosome 23"/>
</dbReference>
<dbReference type="OrthoDB" id="9990610at2759"/>
<dbReference type="InterPro" id="IPR002885">
    <property type="entry name" value="PPR_rpt"/>
</dbReference>
<reference evidence="3" key="1">
    <citation type="submission" date="2021-01" db="EMBL/GenBank/DDBJ databases">
        <title>Adiantum capillus-veneris genome.</title>
        <authorList>
            <person name="Fang Y."/>
            <person name="Liao Q."/>
        </authorList>
    </citation>
    <scope>NUCLEOTIDE SEQUENCE</scope>
    <source>
        <strain evidence="3">H3</strain>
        <tissue evidence="3">Leaf</tissue>
    </source>
</reference>
<keyword evidence="1" id="KW-0677">Repeat</keyword>
<evidence type="ECO:0000256" key="2">
    <source>
        <dbReference type="PROSITE-ProRule" id="PRU00708"/>
    </source>
</evidence>
<dbReference type="Pfam" id="PF13041">
    <property type="entry name" value="PPR_2"/>
    <property type="match status" value="3"/>
</dbReference>
<dbReference type="Pfam" id="PF01535">
    <property type="entry name" value="PPR"/>
    <property type="match status" value="1"/>
</dbReference>
<feature type="repeat" description="PPR" evidence="2">
    <location>
        <begin position="340"/>
        <end position="374"/>
    </location>
</feature>
<dbReference type="PROSITE" id="PS51375">
    <property type="entry name" value="PPR"/>
    <property type="match status" value="2"/>
</dbReference>
<gene>
    <name evidence="3" type="ORF">GOP47_0024151</name>
</gene>
<comment type="caution">
    <text evidence="3">The sequence shown here is derived from an EMBL/GenBank/DDBJ whole genome shotgun (WGS) entry which is preliminary data.</text>
</comment>
<dbReference type="InterPro" id="IPR046960">
    <property type="entry name" value="PPR_At4g14850-like_plant"/>
</dbReference>
<feature type="repeat" description="PPR" evidence="2">
    <location>
        <begin position="223"/>
        <end position="257"/>
    </location>
</feature>
<organism evidence="3 4">
    <name type="scientific">Adiantum capillus-veneris</name>
    <name type="common">Maidenhair fern</name>
    <dbReference type="NCBI Taxonomy" id="13818"/>
    <lineage>
        <taxon>Eukaryota</taxon>
        <taxon>Viridiplantae</taxon>
        <taxon>Streptophyta</taxon>
        <taxon>Embryophyta</taxon>
        <taxon>Tracheophyta</taxon>
        <taxon>Polypodiopsida</taxon>
        <taxon>Polypodiidae</taxon>
        <taxon>Polypodiales</taxon>
        <taxon>Pteridineae</taxon>
        <taxon>Pteridaceae</taxon>
        <taxon>Vittarioideae</taxon>
        <taxon>Adiantum</taxon>
    </lineage>
</organism>
<dbReference type="FunFam" id="1.25.40.10:FF:000343">
    <property type="entry name" value="Pentatricopeptide repeat-containing protein At3g58590"/>
    <property type="match status" value="1"/>
</dbReference>
<dbReference type="GO" id="GO:0003723">
    <property type="term" value="F:RNA binding"/>
    <property type="evidence" value="ECO:0007669"/>
    <property type="project" value="InterPro"/>
</dbReference>
<keyword evidence="4" id="KW-1185">Reference proteome</keyword>
<sequence length="425" mass="46325">MGVPTRMQARFLRHLHHHICTLSVSSQAGMKLDLPTSRHAKMYTLTSLIKACGAQKDLSRGKKLHADAREEGLASHAFVASAIVCMYGKCGDMLEAEDAFRAVSEPDVVLCNALLAAYLKLEEGEKTLFLFHQMNAGGIAADCLTYVNVIQACGLLVHKEKLQSIGGQSIRQRCLEVGRALHSEANRKGFTADARVNTALVCMYAKCHTLSEAENVFSMSAGSVVAWNAILSAYMEKGHIEICLWLYRQMEICGINPDHITIVFALQACRILAEKEGASLVLLNSNKDASLEIGRALHAVARSKGLVGSVYVGTTLINVYGKCSSTSDAEEVFCAMSRRTVVTWNAMLSGYIELGHSEKALLLYRQMREEGVTPDQQSIVSALHACGNLMKKERTLSRGGTSLLTITEMGHCFHAVVRNALGFAL</sequence>
<dbReference type="GO" id="GO:0009451">
    <property type="term" value="P:RNA modification"/>
    <property type="evidence" value="ECO:0007669"/>
    <property type="project" value="InterPro"/>
</dbReference>
<dbReference type="Gene3D" id="1.25.40.10">
    <property type="entry name" value="Tetratricopeptide repeat domain"/>
    <property type="match status" value="3"/>
</dbReference>